<comment type="similarity">
    <text evidence="2 10">Belongs to the ABC-4 integral membrane protein family. FtsX subfamily.</text>
</comment>
<dbReference type="Gene3D" id="3.30.70.3040">
    <property type="match status" value="1"/>
</dbReference>
<keyword evidence="7 11" id="KW-1133">Transmembrane helix</keyword>
<evidence type="ECO:0000256" key="9">
    <source>
        <dbReference type="ARBA" id="ARBA00023306"/>
    </source>
</evidence>
<evidence type="ECO:0000259" key="12">
    <source>
        <dbReference type="Pfam" id="PF02687"/>
    </source>
</evidence>
<dbReference type="InterPro" id="IPR004513">
    <property type="entry name" value="FtsX"/>
</dbReference>
<dbReference type="InterPro" id="IPR003838">
    <property type="entry name" value="ABC3_permease_C"/>
</dbReference>
<dbReference type="STRING" id="927664.SAMN05421780_101150"/>
<evidence type="ECO:0000256" key="2">
    <source>
        <dbReference type="ARBA" id="ARBA00007379"/>
    </source>
</evidence>
<dbReference type="RefSeq" id="WP_091505790.1">
    <property type="nucleotide sequence ID" value="NZ_FOLE01000001.1"/>
</dbReference>
<feature type="domain" description="ABC3 transporter permease C-terminal" evidence="12">
    <location>
        <begin position="175"/>
        <end position="292"/>
    </location>
</feature>
<evidence type="ECO:0000256" key="1">
    <source>
        <dbReference type="ARBA" id="ARBA00004651"/>
    </source>
</evidence>
<name>A0A1I1DK53_9BACT</name>
<evidence type="ECO:0000256" key="3">
    <source>
        <dbReference type="ARBA" id="ARBA00021907"/>
    </source>
</evidence>
<evidence type="ECO:0000256" key="5">
    <source>
        <dbReference type="ARBA" id="ARBA00022618"/>
    </source>
</evidence>
<dbReference type="EMBL" id="FOLE01000001">
    <property type="protein sequence ID" value="SFB73090.1"/>
    <property type="molecule type" value="Genomic_DNA"/>
</dbReference>
<feature type="transmembrane region" description="Helical" evidence="11">
    <location>
        <begin position="228"/>
        <end position="246"/>
    </location>
</feature>
<sequence length="297" mass="33246">MANNRSYKKKTLGSYPYFTVVLSIVTALFVIGLFGLVLLHANRLSELIRENIEVRVYLQRNIADTERLALQNALAATPYVDTESGKSQIKFISKEKAAENFIAETGENFIKLLGENPLRDAFVLRIRADYSDTEKMKQIKREIEKMNGVFEVEYVESLVNSVNNNIAKIGLVLLTLSFVLILTVILLINNTIKLAVFSQRFLIRSMQLVGATSWFIQRPFVFRAAFQGLISGVLAALLLSSLLQYANNLIPELKQLQNSTEITGLFISLLVVGCVIGALSTLASVRRFVSLSLDELY</sequence>
<dbReference type="PANTHER" id="PTHR47755:SF1">
    <property type="entry name" value="CELL DIVISION PROTEIN FTSX"/>
    <property type="match status" value="1"/>
</dbReference>
<feature type="domain" description="FtsX extracellular" evidence="13">
    <location>
        <begin position="52"/>
        <end position="152"/>
    </location>
</feature>
<keyword evidence="4 10" id="KW-1003">Cell membrane</keyword>
<evidence type="ECO:0000259" key="13">
    <source>
        <dbReference type="Pfam" id="PF18075"/>
    </source>
</evidence>
<evidence type="ECO:0000256" key="7">
    <source>
        <dbReference type="ARBA" id="ARBA00022989"/>
    </source>
</evidence>
<protein>
    <recommendedName>
        <fullName evidence="3 10">Cell division protein FtsX</fullName>
    </recommendedName>
</protein>
<dbReference type="PANTHER" id="PTHR47755">
    <property type="entry name" value="CELL DIVISION PROTEIN FTSX"/>
    <property type="match status" value="1"/>
</dbReference>
<evidence type="ECO:0000256" key="8">
    <source>
        <dbReference type="ARBA" id="ARBA00023136"/>
    </source>
</evidence>
<evidence type="ECO:0000256" key="10">
    <source>
        <dbReference type="PIRNR" id="PIRNR003097"/>
    </source>
</evidence>
<dbReference type="OrthoDB" id="9813411at2"/>
<dbReference type="InterPro" id="IPR040690">
    <property type="entry name" value="FtsX_ECD"/>
</dbReference>
<dbReference type="Proteomes" id="UP000199514">
    <property type="component" value="Unassembled WGS sequence"/>
</dbReference>
<evidence type="ECO:0000256" key="4">
    <source>
        <dbReference type="ARBA" id="ARBA00022475"/>
    </source>
</evidence>
<keyword evidence="5 10" id="KW-0132">Cell division</keyword>
<keyword evidence="8 10" id="KW-0472">Membrane</keyword>
<dbReference type="Pfam" id="PF18075">
    <property type="entry name" value="FtsX_ECD"/>
    <property type="match status" value="1"/>
</dbReference>
<feature type="transmembrane region" description="Helical" evidence="11">
    <location>
        <begin position="266"/>
        <end position="285"/>
    </location>
</feature>
<dbReference type="Pfam" id="PF02687">
    <property type="entry name" value="FtsX"/>
    <property type="match status" value="1"/>
</dbReference>
<accession>A0A1I1DK53</accession>
<keyword evidence="9 10" id="KW-0131">Cell cycle</keyword>
<keyword evidence="6 11" id="KW-0812">Transmembrane</keyword>
<comment type="subcellular location">
    <subcellularLocation>
        <location evidence="1">Cell membrane</location>
        <topology evidence="1">Multi-pass membrane protein</topology>
    </subcellularLocation>
</comment>
<dbReference type="AlphaFoldDB" id="A0A1I1DK53"/>
<evidence type="ECO:0000256" key="6">
    <source>
        <dbReference type="ARBA" id="ARBA00022692"/>
    </source>
</evidence>
<keyword evidence="15" id="KW-1185">Reference proteome</keyword>
<gene>
    <name evidence="14" type="ORF">SAMN05421780_101150</name>
</gene>
<evidence type="ECO:0000256" key="11">
    <source>
        <dbReference type="SAM" id="Phobius"/>
    </source>
</evidence>
<dbReference type="PIRSF" id="PIRSF003097">
    <property type="entry name" value="FtsX"/>
    <property type="match status" value="1"/>
</dbReference>
<proteinExistence type="inferred from homology"/>
<feature type="transmembrane region" description="Helical" evidence="11">
    <location>
        <begin position="15"/>
        <end position="39"/>
    </location>
</feature>
<feature type="transmembrane region" description="Helical" evidence="11">
    <location>
        <begin position="169"/>
        <end position="188"/>
    </location>
</feature>
<evidence type="ECO:0000313" key="15">
    <source>
        <dbReference type="Proteomes" id="UP000199514"/>
    </source>
</evidence>
<dbReference type="GO" id="GO:0005886">
    <property type="term" value="C:plasma membrane"/>
    <property type="evidence" value="ECO:0007669"/>
    <property type="project" value="UniProtKB-SubCell"/>
</dbReference>
<evidence type="ECO:0000313" key="14">
    <source>
        <dbReference type="EMBL" id="SFB73090.1"/>
    </source>
</evidence>
<dbReference type="GO" id="GO:0051301">
    <property type="term" value="P:cell division"/>
    <property type="evidence" value="ECO:0007669"/>
    <property type="project" value="UniProtKB-KW"/>
</dbReference>
<reference evidence="14 15" key="1">
    <citation type="submission" date="2016-10" db="EMBL/GenBank/DDBJ databases">
        <authorList>
            <person name="de Groot N.N."/>
        </authorList>
    </citation>
    <scope>NUCLEOTIDE SEQUENCE [LARGE SCALE GENOMIC DNA]</scope>
    <source>
        <strain evidence="14 15">DSM 6793</strain>
    </source>
</reference>
<organism evidence="14 15">
    <name type="scientific">Flexibacter flexilis DSM 6793</name>
    <dbReference type="NCBI Taxonomy" id="927664"/>
    <lineage>
        <taxon>Bacteria</taxon>
        <taxon>Pseudomonadati</taxon>
        <taxon>Bacteroidota</taxon>
        <taxon>Cytophagia</taxon>
        <taxon>Cytophagales</taxon>
        <taxon>Flexibacteraceae</taxon>
        <taxon>Flexibacter</taxon>
    </lineage>
</organism>